<dbReference type="AlphaFoldDB" id="A0A9W9SC44"/>
<comment type="caution">
    <text evidence="1">The sequence shown here is derived from an EMBL/GenBank/DDBJ whole genome shotgun (WGS) entry which is preliminary data.</text>
</comment>
<proteinExistence type="predicted"/>
<dbReference type="Pfam" id="PF13489">
    <property type="entry name" value="Methyltransf_23"/>
    <property type="match status" value="1"/>
</dbReference>
<dbReference type="RefSeq" id="XP_056581393.1">
    <property type="nucleotide sequence ID" value="XM_056725143.1"/>
</dbReference>
<reference evidence="1" key="2">
    <citation type="journal article" date="2023" name="IMA Fungus">
        <title>Comparative genomic study of the Penicillium genus elucidates a diverse pangenome and 15 lateral gene transfer events.</title>
        <authorList>
            <person name="Petersen C."/>
            <person name="Sorensen T."/>
            <person name="Nielsen M.R."/>
            <person name="Sondergaard T.E."/>
            <person name="Sorensen J.L."/>
            <person name="Fitzpatrick D.A."/>
            <person name="Frisvad J.C."/>
            <person name="Nielsen K.L."/>
        </authorList>
    </citation>
    <scope>NUCLEOTIDE SEQUENCE</scope>
    <source>
        <strain evidence="1">IBT 3081</strain>
    </source>
</reference>
<sequence>MTAPTQAPSTFISSEIGLVWQRPKGEYYLAHHADEVARLAAQHEVFLQSMGRLVIAPVDLTRSNLRILDTGTADGRWLLDLHASLPSTLGHQYIGIDCLSKLFSTNLPSQITLKEKRIDATWPEEWQGSFDYVHQRLVLPGSEHMTHEETVTNLCQLVRPGGWIELIEQDHDTPNSGGMAKAEQVVREIFTNAGCGYDYPHKLREFLEKAGMEDIKVEIFDVPIGVLNPDPEMAAKSTWQVRSALEGFMPTARGIKCSLPKEELEDMPAFTERELKRVGGYQRLFIAYGRCPSTFT</sequence>
<reference evidence="1" key="1">
    <citation type="submission" date="2022-12" db="EMBL/GenBank/DDBJ databases">
        <authorList>
            <person name="Petersen C."/>
        </authorList>
    </citation>
    <scope>NUCLEOTIDE SEQUENCE</scope>
    <source>
        <strain evidence="1">IBT 3081</strain>
    </source>
</reference>
<evidence type="ECO:0008006" key="3">
    <source>
        <dbReference type="Google" id="ProtNLM"/>
    </source>
</evidence>
<dbReference type="OrthoDB" id="184880at2759"/>
<name>A0A9W9SC44_9EURO</name>
<dbReference type="EMBL" id="JAPZBT010000002">
    <property type="protein sequence ID" value="KAJ5375407.1"/>
    <property type="molecule type" value="Genomic_DNA"/>
</dbReference>
<organism evidence="1 2">
    <name type="scientific">Penicillium concentricum</name>
    <dbReference type="NCBI Taxonomy" id="293559"/>
    <lineage>
        <taxon>Eukaryota</taxon>
        <taxon>Fungi</taxon>
        <taxon>Dikarya</taxon>
        <taxon>Ascomycota</taxon>
        <taxon>Pezizomycotina</taxon>
        <taxon>Eurotiomycetes</taxon>
        <taxon>Eurotiomycetidae</taxon>
        <taxon>Eurotiales</taxon>
        <taxon>Aspergillaceae</taxon>
        <taxon>Penicillium</taxon>
    </lineage>
</organism>
<keyword evidence="2" id="KW-1185">Reference proteome</keyword>
<dbReference type="Proteomes" id="UP001147752">
    <property type="component" value="Unassembled WGS sequence"/>
</dbReference>
<protein>
    <recommendedName>
        <fullName evidence="3">Methyltransferase domain-containing protein</fullName>
    </recommendedName>
</protein>
<dbReference type="GeneID" id="81464326"/>
<dbReference type="Gene3D" id="3.40.50.150">
    <property type="entry name" value="Vaccinia Virus protein VP39"/>
    <property type="match status" value="1"/>
</dbReference>
<gene>
    <name evidence="1" type="ORF">N7517_007413</name>
</gene>
<evidence type="ECO:0000313" key="1">
    <source>
        <dbReference type="EMBL" id="KAJ5375407.1"/>
    </source>
</evidence>
<evidence type="ECO:0000313" key="2">
    <source>
        <dbReference type="Proteomes" id="UP001147752"/>
    </source>
</evidence>
<dbReference type="InterPro" id="IPR029063">
    <property type="entry name" value="SAM-dependent_MTases_sf"/>
</dbReference>
<accession>A0A9W9SC44</accession>
<dbReference type="SUPFAM" id="SSF53335">
    <property type="entry name" value="S-adenosyl-L-methionine-dependent methyltransferases"/>
    <property type="match status" value="1"/>
</dbReference>